<dbReference type="Pfam" id="PF26607">
    <property type="entry name" value="DUF8189"/>
    <property type="match status" value="1"/>
</dbReference>
<proteinExistence type="predicted"/>
<accession>A0A9X2RQ06</accession>
<name>A0A9X2RQ06_9ACTN</name>
<feature type="domain" description="PLL-like beta propeller" evidence="2">
    <location>
        <begin position="67"/>
        <end position="142"/>
    </location>
</feature>
<evidence type="ECO:0000313" key="3">
    <source>
        <dbReference type="EMBL" id="MCQ8773669.1"/>
    </source>
</evidence>
<comment type="caution">
    <text evidence="3">The sequence shown here is derived from an EMBL/GenBank/DDBJ whole genome shotgun (WGS) entry which is preliminary data.</text>
</comment>
<dbReference type="InterPro" id="IPR006311">
    <property type="entry name" value="TAT_signal"/>
</dbReference>
<dbReference type="SUPFAM" id="SSF89372">
    <property type="entry name" value="Fucose-specific lectin"/>
    <property type="match status" value="1"/>
</dbReference>
<evidence type="ECO:0000313" key="4">
    <source>
        <dbReference type="Proteomes" id="UP001142374"/>
    </source>
</evidence>
<sequence>MTISLLRRSALAATTLVLAGAAFSGVASAAPAHAAMPKAAASACHVSGLGGDYICEYGEAWLTYPAGNRQVFVIGTDFAVWTRWQYAGGSWSEWTSFGGKLRSAVRVDGNKTWTPTISAVGDDGNRWYRHRLSSGSWTNWQS</sequence>
<feature type="signal peptide" evidence="1">
    <location>
        <begin position="1"/>
        <end position="29"/>
    </location>
</feature>
<organism evidence="3 4">
    <name type="scientific">Streptomyces telluris</name>
    <dbReference type="NCBI Taxonomy" id="2720021"/>
    <lineage>
        <taxon>Bacteria</taxon>
        <taxon>Bacillati</taxon>
        <taxon>Actinomycetota</taxon>
        <taxon>Actinomycetes</taxon>
        <taxon>Kitasatosporales</taxon>
        <taxon>Streptomycetaceae</taxon>
        <taxon>Streptomyces</taxon>
    </lineage>
</organism>
<keyword evidence="1" id="KW-0732">Signal</keyword>
<dbReference type="PROSITE" id="PS51318">
    <property type="entry name" value="TAT"/>
    <property type="match status" value="1"/>
</dbReference>
<gene>
    <name evidence="3" type="ORF">NQU55_28495</name>
</gene>
<dbReference type="AlphaFoldDB" id="A0A9X2RQ06"/>
<protein>
    <recommendedName>
        <fullName evidence="2">PLL-like beta propeller domain-containing protein</fullName>
    </recommendedName>
</protein>
<reference evidence="3" key="1">
    <citation type="submission" date="2022-06" db="EMBL/GenBank/DDBJ databases">
        <title>WGS of actinobacteria.</title>
        <authorList>
            <person name="Thawai C."/>
        </authorList>
    </citation>
    <scope>NUCLEOTIDE SEQUENCE</scope>
    <source>
        <strain evidence="3">AA8</strain>
    </source>
</reference>
<dbReference type="EMBL" id="JANIID010000032">
    <property type="protein sequence ID" value="MCQ8773669.1"/>
    <property type="molecule type" value="Genomic_DNA"/>
</dbReference>
<keyword evidence="4" id="KW-1185">Reference proteome</keyword>
<evidence type="ECO:0000256" key="1">
    <source>
        <dbReference type="SAM" id="SignalP"/>
    </source>
</evidence>
<dbReference type="InterPro" id="IPR058502">
    <property type="entry name" value="PLL-like_beta-prop"/>
</dbReference>
<dbReference type="RefSeq" id="WP_256791447.1">
    <property type="nucleotide sequence ID" value="NZ_JANIID010000032.1"/>
</dbReference>
<feature type="chain" id="PRO_5040950035" description="PLL-like beta propeller domain-containing protein" evidence="1">
    <location>
        <begin position="30"/>
        <end position="142"/>
    </location>
</feature>
<dbReference type="Proteomes" id="UP001142374">
    <property type="component" value="Unassembled WGS sequence"/>
</dbReference>
<evidence type="ECO:0000259" key="2">
    <source>
        <dbReference type="Pfam" id="PF26607"/>
    </source>
</evidence>